<evidence type="ECO:0000259" key="1">
    <source>
        <dbReference type="Pfam" id="PF06985"/>
    </source>
</evidence>
<dbReference type="AlphaFoldDB" id="A0A317VW03"/>
<dbReference type="PANTHER" id="PTHR33112:SF1">
    <property type="entry name" value="HETEROKARYON INCOMPATIBILITY DOMAIN-CONTAINING PROTEIN"/>
    <property type="match status" value="1"/>
</dbReference>
<dbReference type="RefSeq" id="XP_025464097.1">
    <property type="nucleotide sequence ID" value="XM_025616489.1"/>
</dbReference>
<evidence type="ECO:0000313" key="3">
    <source>
        <dbReference type="Proteomes" id="UP000246702"/>
    </source>
</evidence>
<dbReference type="STRING" id="1450535.A0A317VW03"/>
<dbReference type="GeneID" id="37118632"/>
<dbReference type="EMBL" id="MSFK01000028">
    <property type="protein sequence ID" value="PWY76100.1"/>
    <property type="molecule type" value="Genomic_DNA"/>
</dbReference>
<dbReference type="Proteomes" id="UP000246702">
    <property type="component" value="Unassembled WGS sequence"/>
</dbReference>
<dbReference type="PANTHER" id="PTHR33112">
    <property type="entry name" value="DOMAIN PROTEIN, PUTATIVE-RELATED"/>
    <property type="match status" value="1"/>
</dbReference>
<dbReference type="OrthoDB" id="405906at2759"/>
<proteinExistence type="predicted"/>
<dbReference type="Pfam" id="PF06985">
    <property type="entry name" value="HET"/>
    <property type="match status" value="1"/>
</dbReference>
<reference evidence="2 3" key="1">
    <citation type="submission" date="2016-12" db="EMBL/GenBank/DDBJ databases">
        <title>The genomes of Aspergillus section Nigri reveals drivers in fungal speciation.</title>
        <authorList>
            <consortium name="DOE Joint Genome Institute"/>
            <person name="Vesth T.C."/>
            <person name="Nybo J."/>
            <person name="Theobald S."/>
            <person name="Brandl J."/>
            <person name="Frisvad J.C."/>
            <person name="Nielsen K.F."/>
            <person name="Lyhne E.K."/>
            <person name="Kogle M.E."/>
            <person name="Kuo A."/>
            <person name="Riley R."/>
            <person name="Clum A."/>
            <person name="Nolan M."/>
            <person name="Lipzen A."/>
            <person name="Salamov A."/>
            <person name="Henrissat B."/>
            <person name="Wiebenga A."/>
            <person name="De Vries R.P."/>
            <person name="Grigoriev I.V."/>
            <person name="Mortensen U.H."/>
            <person name="Andersen M.R."/>
            <person name="Baker S.E."/>
        </authorList>
    </citation>
    <scope>NUCLEOTIDE SEQUENCE [LARGE SCALE GENOMIC DNA]</scope>
    <source>
        <strain evidence="2 3">CBS 115572</strain>
    </source>
</reference>
<name>A0A317VW03_9EURO</name>
<sequence length="762" mass="87298">MNMEATATENVATPGLDNGHACSLCEDIEVIRHPNVSLNDPVAIRTFKHDLFHYVCSSCPSKKCRGHTDLCPICTHLRIHHLAACIPSPPDKLRISGWKPLEVGSLRIKFATTGEVLERQSGCAMCKVIVDTARVHYPPGLTGSSPEEPIHIFLEGYRIAVVYGHRQLLQLPLYKRTHDHSPHYQVGMGCPGQPGKLTPVDEKINWKTPLRWIAQDRLHREKKSRKTEWPEHLKLIDVDQDQIIDAPNPCEFMALSYVWGAVKEVDLPDWPSFNRAVLPATIKDVLVACNHLEQRYLWVDQLCIDQRDEKEKRARYDQTGCIYSNAVCTLVALAGEDSNYGLPGVTQPRLWSIVQQGNVAITIPQLYPYQSIERSQWNTRGWTFQEGQLSQRLLYFAEYEVLFFSPMLDNRQYKRECGSLGCYNPIGFCPIDGYSRALKSYKYRHLSNPADILRAWEAVSRLYFGCETYYGLRLGWMDEEILWYIYYDKCPRPGEVFPSWSWASQMPRALYEGCIVGLAVWAVPKEGGSSSDITLCQPASDRPLPLHSGVLEWYEAILVAWSKGCMRRPFPLDLTRPSPLGLGYNNETAEEVARLWNSYAEYWQYFFGDLDNDTTFTSEDRKVASSGHGRILVHSQTAKFNIEHILGSCKFDIYSKNGRWITMTELDKYMEPYLPSGQGEFIALSIANDLYYSIDHERARTLDGRLRLHRLENILGEPFLLNAMWIGRNLANPDVARRLTVVRIPLKHWVEARPRFETIVLE</sequence>
<accession>A0A317VW03</accession>
<protein>
    <submittedName>
        <fullName evidence="2">HET-domain-containing protein</fullName>
    </submittedName>
</protein>
<feature type="domain" description="Heterokaryon incompatibility" evidence="1">
    <location>
        <begin position="252"/>
        <end position="386"/>
    </location>
</feature>
<keyword evidence="3" id="KW-1185">Reference proteome</keyword>
<evidence type="ECO:0000313" key="2">
    <source>
        <dbReference type="EMBL" id="PWY76100.1"/>
    </source>
</evidence>
<dbReference type="InterPro" id="IPR010730">
    <property type="entry name" value="HET"/>
</dbReference>
<organism evidence="2 3">
    <name type="scientific">Aspergillus sclerotioniger CBS 115572</name>
    <dbReference type="NCBI Taxonomy" id="1450535"/>
    <lineage>
        <taxon>Eukaryota</taxon>
        <taxon>Fungi</taxon>
        <taxon>Dikarya</taxon>
        <taxon>Ascomycota</taxon>
        <taxon>Pezizomycotina</taxon>
        <taxon>Eurotiomycetes</taxon>
        <taxon>Eurotiomycetidae</taxon>
        <taxon>Eurotiales</taxon>
        <taxon>Aspergillaceae</taxon>
        <taxon>Aspergillus</taxon>
        <taxon>Aspergillus subgen. Circumdati</taxon>
    </lineage>
</organism>
<gene>
    <name evidence="2" type="ORF">BO94DRAFT_605379</name>
</gene>
<comment type="caution">
    <text evidence="2">The sequence shown here is derived from an EMBL/GenBank/DDBJ whole genome shotgun (WGS) entry which is preliminary data.</text>
</comment>